<keyword evidence="1" id="KW-1003">Cell membrane</keyword>
<gene>
    <name evidence="2" type="primary">yidD</name>
    <name evidence="2" type="ORF">J4N46_11265</name>
</gene>
<comment type="function">
    <text evidence="1">Could be involved in insertion of integral membrane proteins into the membrane.</text>
</comment>
<organism evidence="2 3">
    <name type="scientific">Capnocytophaga bilenii</name>
    <dbReference type="NCBI Taxonomy" id="2819369"/>
    <lineage>
        <taxon>Bacteria</taxon>
        <taxon>Pseudomonadati</taxon>
        <taxon>Bacteroidota</taxon>
        <taxon>Flavobacteriia</taxon>
        <taxon>Flavobacteriales</taxon>
        <taxon>Flavobacteriaceae</taxon>
        <taxon>Capnocytophaga</taxon>
    </lineage>
</organism>
<evidence type="ECO:0000313" key="3">
    <source>
        <dbReference type="Proteomes" id="UP000681610"/>
    </source>
</evidence>
<dbReference type="EMBL" id="JAGDYP010000010">
    <property type="protein sequence ID" value="MBO1884973.1"/>
    <property type="molecule type" value="Genomic_DNA"/>
</dbReference>
<dbReference type="InterPro" id="IPR002696">
    <property type="entry name" value="Membr_insert_effic_factor_YidD"/>
</dbReference>
<sequence length="69" mass="7785">MKYLLIFLVRFYQVVVSPLKPPSCRYTPTCSQYALEALKKYGAFKGGWLAIKRISSCHPWGGSGYDPVP</sequence>
<keyword evidence="3" id="KW-1185">Reference proteome</keyword>
<proteinExistence type="inferred from homology"/>
<dbReference type="HAMAP" id="MF_00386">
    <property type="entry name" value="UPF0161_YidD"/>
    <property type="match status" value="1"/>
</dbReference>
<dbReference type="Pfam" id="PF01809">
    <property type="entry name" value="YidD"/>
    <property type="match status" value="1"/>
</dbReference>
<evidence type="ECO:0000313" key="2">
    <source>
        <dbReference type="EMBL" id="MBO1884973.1"/>
    </source>
</evidence>
<comment type="similarity">
    <text evidence="1">Belongs to the UPF0161 family.</text>
</comment>
<keyword evidence="1" id="KW-0472">Membrane</keyword>
<dbReference type="PANTHER" id="PTHR33383">
    <property type="entry name" value="MEMBRANE PROTEIN INSERTION EFFICIENCY FACTOR-RELATED"/>
    <property type="match status" value="1"/>
</dbReference>
<comment type="caution">
    <text evidence="2">The sequence shown here is derived from an EMBL/GenBank/DDBJ whole genome shotgun (WGS) entry which is preliminary data.</text>
</comment>
<dbReference type="RefSeq" id="WP_009751382.1">
    <property type="nucleotide sequence ID" value="NZ_JAGDYP010000010.1"/>
</dbReference>
<dbReference type="SMART" id="SM01234">
    <property type="entry name" value="Haemolytic"/>
    <property type="match status" value="1"/>
</dbReference>
<evidence type="ECO:0000256" key="1">
    <source>
        <dbReference type="HAMAP-Rule" id="MF_00386"/>
    </source>
</evidence>
<reference evidence="2 3" key="1">
    <citation type="submission" date="2021-03" db="EMBL/GenBank/DDBJ databases">
        <title>Isolation and description of Capnocytophaga bilenii sp. nov., a novel Capnocytophaga species, isolated from a gingivitis subject.</title>
        <authorList>
            <person name="Antezack A."/>
            <person name="Monnet-Corti V."/>
            <person name="La Scola B."/>
        </authorList>
    </citation>
    <scope>NUCLEOTIDE SEQUENCE [LARGE SCALE GENOMIC DNA]</scope>
    <source>
        <strain evidence="2 3">Marseille-Q4570</strain>
    </source>
</reference>
<dbReference type="NCBIfam" id="TIGR00278">
    <property type="entry name" value="membrane protein insertion efficiency factor YidD"/>
    <property type="match status" value="1"/>
</dbReference>
<name>A0ABS3Q148_9FLAO</name>
<protein>
    <recommendedName>
        <fullName evidence="1">Putative membrane protein insertion efficiency factor</fullName>
    </recommendedName>
</protein>
<dbReference type="PANTHER" id="PTHR33383:SF1">
    <property type="entry name" value="MEMBRANE PROTEIN INSERTION EFFICIENCY FACTOR-RELATED"/>
    <property type="match status" value="1"/>
</dbReference>
<dbReference type="Proteomes" id="UP000681610">
    <property type="component" value="Unassembled WGS sequence"/>
</dbReference>
<accession>A0ABS3Q148</accession>
<comment type="subcellular location">
    <subcellularLocation>
        <location evidence="1">Cell membrane</location>
        <topology evidence="1">Peripheral membrane protein</topology>
        <orientation evidence="1">Cytoplasmic side</orientation>
    </subcellularLocation>
</comment>